<evidence type="ECO:0000313" key="3">
    <source>
        <dbReference type="Proteomes" id="UP000317685"/>
    </source>
</evidence>
<sequence length="364" mass="38816">MWHHPAVKSHEVAELFDQAVQRLRGVVESGDSDDGATPACAAPPSGDSDDGSDLIRRAADSGAEAVGLAVGKLSDPDRVVRAAACDLLGATSSLHMDVREEVATALIRLAAHESDPEVHWSIARALGDTFDARALPTLVALAGSPDSDVRFQVAVAVPAVLDDPPVAAGEAVLIDLCTDSDPQVREWATFGLGFVSTADGGAVRQALWDRTQDTRPAVRAEGARGLARRRDPRALPLVRDLLVQDEVHTLTFRAAAYLGDPSLLPLLDGFDPGVDAVAEALRECDPLLRAQRDESAWLLLEAVHRRRPDLEVAVFGERCDLGLYLDVTDGADLSGHWWVDGLLRRAGNDPERAADLVIADVTPA</sequence>
<accession>A0A561W7B1</accession>
<evidence type="ECO:0000313" key="2">
    <source>
        <dbReference type="EMBL" id="TWG19755.1"/>
    </source>
</evidence>
<dbReference type="InterPro" id="IPR016024">
    <property type="entry name" value="ARM-type_fold"/>
</dbReference>
<dbReference type="Pfam" id="PF13646">
    <property type="entry name" value="HEAT_2"/>
    <property type="match status" value="2"/>
</dbReference>
<dbReference type="PANTHER" id="PTHR12697:SF5">
    <property type="entry name" value="DEOXYHYPUSINE HYDROXYLASE"/>
    <property type="match status" value="1"/>
</dbReference>
<dbReference type="EMBL" id="VIWZ01000001">
    <property type="protein sequence ID" value="TWG19755.1"/>
    <property type="molecule type" value="Genomic_DNA"/>
</dbReference>
<protein>
    <submittedName>
        <fullName evidence="2">HEAT repeat protein</fullName>
    </submittedName>
</protein>
<gene>
    <name evidence="2" type="ORF">FHU34_115143</name>
</gene>
<dbReference type="GO" id="GO:0016491">
    <property type="term" value="F:oxidoreductase activity"/>
    <property type="evidence" value="ECO:0007669"/>
    <property type="project" value="TreeGrafter"/>
</dbReference>
<dbReference type="SUPFAM" id="SSF48371">
    <property type="entry name" value="ARM repeat"/>
    <property type="match status" value="1"/>
</dbReference>
<keyword evidence="3" id="KW-1185">Reference proteome</keyword>
<dbReference type="AlphaFoldDB" id="A0A561W7B1"/>
<dbReference type="Gene3D" id="1.25.10.10">
    <property type="entry name" value="Leucine-rich Repeat Variant"/>
    <property type="match status" value="1"/>
</dbReference>
<proteinExistence type="predicted"/>
<evidence type="ECO:0000256" key="1">
    <source>
        <dbReference type="SAM" id="MobiDB-lite"/>
    </source>
</evidence>
<organism evidence="2 3">
    <name type="scientific">Micromonospora taraxaci</name>
    <dbReference type="NCBI Taxonomy" id="1316803"/>
    <lineage>
        <taxon>Bacteria</taxon>
        <taxon>Bacillati</taxon>
        <taxon>Actinomycetota</taxon>
        <taxon>Actinomycetes</taxon>
        <taxon>Micromonosporales</taxon>
        <taxon>Micromonosporaceae</taxon>
        <taxon>Micromonospora</taxon>
    </lineage>
</organism>
<dbReference type="PANTHER" id="PTHR12697">
    <property type="entry name" value="PBS LYASE HEAT-LIKE PROTEIN"/>
    <property type="match status" value="1"/>
</dbReference>
<dbReference type="Proteomes" id="UP000317685">
    <property type="component" value="Unassembled WGS sequence"/>
</dbReference>
<feature type="region of interest" description="Disordered" evidence="1">
    <location>
        <begin position="27"/>
        <end position="52"/>
    </location>
</feature>
<name>A0A561W7B1_9ACTN</name>
<comment type="caution">
    <text evidence="2">The sequence shown here is derived from an EMBL/GenBank/DDBJ whole genome shotgun (WGS) entry which is preliminary data.</text>
</comment>
<reference evidence="2 3" key="1">
    <citation type="submission" date="2019-06" db="EMBL/GenBank/DDBJ databases">
        <title>Sequencing the genomes of 1000 actinobacteria strains.</title>
        <authorList>
            <person name="Klenk H.-P."/>
        </authorList>
    </citation>
    <scope>NUCLEOTIDE SEQUENCE [LARGE SCALE GENOMIC DNA]</scope>
    <source>
        <strain evidence="2 3">DSM 45885</strain>
    </source>
</reference>
<dbReference type="InterPro" id="IPR011989">
    <property type="entry name" value="ARM-like"/>
</dbReference>